<accession>A0A8I0AJU3</accession>
<evidence type="ECO:0000313" key="4">
    <source>
        <dbReference type="Proteomes" id="UP000615234"/>
    </source>
</evidence>
<gene>
    <name evidence="3" type="ORF">H8S09_07795</name>
</gene>
<evidence type="ECO:0000313" key="3">
    <source>
        <dbReference type="EMBL" id="MBC5662792.1"/>
    </source>
</evidence>
<dbReference type="PANTHER" id="PTHR33361:SF2">
    <property type="entry name" value="DUF885 DOMAIN-CONTAINING PROTEIN"/>
    <property type="match status" value="1"/>
</dbReference>
<comment type="caution">
    <text evidence="3">The sequence shown here is derived from an EMBL/GenBank/DDBJ whole genome shotgun (WGS) entry which is preliminary data.</text>
</comment>
<evidence type="ECO:0000256" key="2">
    <source>
        <dbReference type="SAM" id="SignalP"/>
    </source>
</evidence>
<dbReference type="PROSITE" id="PS51257">
    <property type="entry name" value="PROKAR_LIPOPROTEIN"/>
    <property type="match status" value="1"/>
</dbReference>
<dbReference type="Proteomes" id="UP000615234">
    <property type="component" value="Unassembled WGS sequence"/>
</dbReference>
<reference evidence="3 4" key="1">
    <citation type="submission" date="2020-08" db="EMBL/GenBank/DDBJ databases">
        <title>Genome public.</title>
        <authorList>
            <person name="Liu C."/>
            <person name="Sun Q."/>
        </authorList>
    </citation>
    <scope>NUCLEOTIDE SEQUENCE [LARGE SCALE GENOMIC DNA]</scope>
    <source>
        <strain evidence="3 4">NSJ-10</strain>
    </source>
</reference>
<dbReference type="RefSeq" id="WP_186847637.1">
    <property type="nucleotide sequence ID" value="NZ_JACOOX010000004.1"/>
</dbReference>
<feature type="chain" id="PRO_5034998912" evidence="2">
    <location>
        <begin position="31"/>
        <end position="625"/>
    </location>
</feature>
<dbReference type="AlphaFoldDB" id="A0A8I0AJU3"/>
<keyword evidence="2" id="KW-0732">Signal</keyword>
<evidence type="ECO:0000256" key="1">
    <source>
        <dbReference type="SAM" id="MobiDB-lite"/>
    </source>
</evidence>
<feature type="region of interest" description="Disordered" evidence="1">
    <location>
        <begin position="33"/>
        <end position="59"/>
    </location>
</feature>
<feature type="signal peptide" evidence="2">
    <location>
        <begin position="1"/>
        <end position="30"/>
    </location>
</feature>
<dbReference type="PANTHER" id="PTHR33361">
    <property type="entry name" value="GLR0591 PROTEIN"/>
    <property type="match status" value="1"/>
</dbReference>
<keyword evidence="4" id="KW-1185">Reference proteome</keyword>
<proteinExistence type="predicted"/>
<dbReference type="Pfam" id="PF05960">
    <property type="entry name" value="DUF885"/>
    <property type="match status" value="1"/>
</dbReference>
<dbReference type="InterPro" id="IPR010281">
    <property type="entry name" value="DUF885"/>
</dbReference>
<dbReference type="EMBL" id="JACOOX010000004">
    <property type="protein sequence ID" value="MBC5662792.1"/>
    <property type="molecule type" value="Genomic_DNA"/>
</dbReference>
<sequence length="625" mass="71453">MLKKRLLRTCKNVMAAAICISLAVGLSACGETQGERRHLNDKNDTTENTEKAQESFSEDALKEQQEFEQYLDDYFKDVVTDDTLTYNYTIKDGADYGLEEPEVTLGDPGMTAEEIEQDKEEFEGWVKKLDAIDRSCLTEDQKLTYDVLDEYFEVSAGIFDNVYLYEPFSPMRGLQANIATNFTDYRFDDKGDVERYIELLGQIPDYFAEYLDFEQEKSEKGYFMSDAVCDKVISQCKDFVADKENHFMVTTFNDNIDALDFLTDEEKAEYKEANKQAVENSLLPAFENVAEVLSGLKGTGTNDGGICNYDGGKEYYEYLLKNFAGTAKSPEEVIDMLDTELQKLMVSLYQYYLGNQAAYEYFAANYDSIFAETDQMTASEMVDKMMETASEHYPDAGTINYKAEALDKNLETIMDDVLAYYMAPAIDDPDNNLIRVNGLHTDGMWTTLAHEGYPGHMLQNAYYMSTDPEPVRTLMNFLGYKEGWAMYACYDSLYYYEYEEPEYGDTIAALYQLNDEMSYLMMGRVDLGINYEGWTLQDTADYLTKNGMDGSAAQELYTTMVGDPAVYQSYSTGYYEMKELRDYAEEKMGDDFDLKTFNTIILETGPCQFDILKEQVDKKLQGPII</sequence>
<protein>
    <submittedName>
        <fullName evidence="3">DUF885 domain-containing protein</fullName>
    </submittedName>
</protein>
<name>A0A8I0AJU3_9FIRM</name>
<organism evidence="3 4">
    <name type="scientific">Coprococcus hominis</name>
    <name type="common">ex Liu et al. 2022</name>
    <dbReference type="NCBI Taxonomy" id="2763039"/>
    <lineage>
        <taxon>Bacteria</taxon>
        <taxon>Bacillati</taxon>
        <taxon>Bacillota</taxon>
        <taxon>Clostridia</taxon>
        <taxon>Lachnospirales</taxon>
        <taxon>Lachnospiraceae</taxon>
        <taxon>Coprococcus</taxon>
    </lineage>
</organism>